<dbReference type="Proteomes" id="UP000257317">
    <property type="component" value="Unassembled WGS sequence"/>
</dbReference>
<name>A0A2Z6T7G9_9LACO</name>
<keyword evidence="1" id="KW-0812">Transmembrane</keyword>
<dbReference type="OrthoDB" id="2300232at2"/>
<dbReference type="EMBL" id="BFBY01000003">
    <property type="protein sequence ID" value="GBG04621.1"/>
    <property type="molecule type" value="Genomic_DNA"/>
</dbReference>
<keyword evidence="1" id="KW-0472">Membrane</keyword>
<keyword evidence="1" id="KW-1133">Transmembrane helix</keyword>
<sequence length="60" mass="6741">MNNWFNGAAILAQLKNIGKYLLLLFIVMLIGAFVGCGVASGNPFNLFFPSTWIHFFQFLN</sequence>
<comment type="caution">
    <text evidence="2">The sequence shown here is derived from an EMBL/GenBank/DDBJ whole genome shotgun (WGS) entry which is preliminary data.</text>
</comment>
<feature type="transmembrane region" description="Helical" evidence="1">
    <location>
        <begin position="20"/>
        <end position="40"/>
    </location>
</feature>
<evidence type="ECO:0000313" key="3">
    <source>
        <dbReference type="Proteomes" id="UP000257317"/>
    </source>
</evidence>
<organism evidence="2 3">
    <name type="scientific">Lactobacillus rodentium</name>
    <dbReference type="NCBI Taxonomy" id="947835"/>
    <lineage>
        <taxon>Bacteria</taxon>
        <taxon>Bacillati</taxon>
        <taxon>Bacillota</taxon>
        <taxon>Bacilli</taxon>
        <taxon>Lactobacillales</taxon>
        <taxon>Lactobacillaceae</taxon>
        <taxon>Lactobacillus</taxon>
    </lineage>
</organism>
<keyword evidence="3" id="KW-1185">Reference proteome</keyword>
<reference evidence="3" key="1">
    <citation type="submission" date="2018-03" db="EMBL/GenBank/DDBJ databases">
        <title>New taxa in the Lactobacillus gasseri group.</title>
        <authorList>
            <person name="Tanizawa Y."/>
            <person name="Tohno M."/>
            <person name="Endo A."/>
            <person name="Arita M."/>
        </authorList>
    </citation>
    <scope>NUCLEOTIDE SEQUENCE [LARGE SCALE GENOMIC DNA]</scope>
    <source>
        <strain evidence="3">DSM 24759</strain>
    </source>
</reference>
<evidence type="ECO:0000256" key="1">
    <source>
        <dbReference type="SAM" id="Phobius"/>
    </source>
</evidence>
<proteinExistence type="predicted"/>
<protein>
    <recommendedName>
        <fullName evidence="4">DNA-directed RNA polymerase subunit beta</fullName>
    </recommendedName>
</protein>
<evidence type="ECO:0008006" key="4">
    <source>
        <dbReference type="Google" id="ProtNLM"/>
    </source>
</evidence>
<dbReference type="RefSeq" id="WP_117117967.1">
    <property type="nucleotide sequence ID" value="NZ_BFBY01000003.1"/>
</dbReference>
<evidence type="ECO:0000313" key="2">
    <source>
        <dbReference type="EMBL" id="GBG04621.1"/>
    </source>
</evidence>
<dbReference type="AlphaFoldDB" id="A0A2Z6T7G9"/>
<gene>
    <name evidence="2" type="ORF">LrDSM24759_05350</name>
</gene>
<accession>A0A2Z6T7G9</accession>